<dbReference type="GO" id="GO:0008270">
    <property type="term" value="F:zinc ion binding"/>
    <property type="evidence" value="ECO:0007669"/>
    <property type="project" value="UniProtKB-KW"/>
</dbReference>
<proteinExistence type="predicted"/>
<dbReference type="AlphaFoldDB" id="A0A3Q7I4Z1"/>
<dbReference type="SUPFAM" id="SSF53098">
    <property type="entry name" value="Ribonuclease H-like"/>
    <property type="match status" value="1"/>
</dbReference>
<dbReference type="SUPFAM" id="SSF57667">
    <property type="entry name" value="beta-beta-alpha zinc fingers"/>
    <property type="match status" value="1"/>
</dbReference>
<dbReference type="PANTHER" id="PTHR23272">
    <property type="entry name" value="BED FINGER-RELATED"/>
    <property type="match status" value="1"/>
</dbReference>
<dbReference type="STRING" id="4081.A0A3Q7I4Z1"/>
<dbReference type="Pfam" id="PF02892">
    <property type="entry name" value="zf-BED"/>
    <property type="match status" value="1"/>
</dbReference>
<accession>A0A3Q7I4Z1</accession>
<evidence type="ECO:0000256" key="6">
    <source>
        <dbReference type="ARBA" id="ARBA00023125"/>
    </source>
</evidence>
<dbReference type="Pfam" id="PF05699">
    <property type="entry name" value="Dimer_Tnp_hAT"/>
    <property type="match status" value="1"/>
</dbReference>
<keyword evidence="4 8" id="KW-0863">Zinc-finger</keyword>
<evidence type="ECO:0000259" key="9">
    <source>
        <dbReference type="PROSITE" id="PS50808"/>
    </source>
</evidence>
<dbReference type="GO" id="GO:0005634">
    <property type="term" value="C:nucleus"/>
    <property type="evidence" value="ECO:0007669"/>
    <property type="project" value="UniProtKB-SubCell"/>
</dbReference>
<dbReference type="InterPro" id="IPR036236">
    <property type="entry name" value="Znf_C2H2_sf"/>
</dbReference>
<evidence type="ECO:0000313" key="10">
    <source>
        <dbReference type="EnsemblPlants" id="Solyc09g064555.1.1"/>
    </source>
</evidence>
<dbReference type="Pfam" id="PF14372">
    <property type="entry name" value="hAT-like_RNase-H"/>
    <property type="match status" value="1"/>
</dbReference>
<dbReference type="PROSITE" id="PS50808">
    <property type="entry name" value="ZF_BED"/>
    <property type="match status" value="1"/>
</dbReference>
<protein>
    <recommendedName>
        <fullName evidence="9">BED-type domain-containing protein</fullName>
    </recommendedName>
</protein>
<dbReference type="PaxDb" id="4081-Solyc11g012630.1.1"/>
<dbReference type="InParanoid" id="A0A3Q7I4Z1"/>
<keyword evidence="7" id="KW-0539">Nucleus</keyword>
<evidence type="ECO:0000256" key="8">
    <source>
        <dbReference type="PROSITE-ProRule" id="PRU00027"/>
    </source>
</evidence>
<organism evidence="10">
    <name type="scientific">Solanum lycopersicum</name>
    <name type="common">Tomato</name>
    <name type="synonym">Lycopersicon esculentum</name>
    <dbReference type="NCBI Taxonomy" id="4081"/>
    <lineage>
        <taxon>Eukaryota</taxon>
        <taxon>Viridiplantae</taxon>
        <taxon>Streptophyta</taxon>
        <taxon>Embryophyta</taxon>
        <taxon>Tracheophyta</taxon>
        <taxon>Spermatophyta</taxon>
        <taxon>Magnoliopsida</taxon>
        <taxon>eudicotyledons</taxon>
        <taxon>Gunneridae</taxon>
        <taxon>Pentapetalae</taxon>
        <taxon>asterids</taxon>
        <taxon>lamiids</taxon>
        <taxon>Solanales</taxon>
        <taxon>Solanaceae</taxon>
        <taxon>Solanoideae</taxon>
        <taxon>Solaneae</taxon>
        <taxon>Solanum</taxon>
        <taxon>Solanum subgen. Lycopersicon</taxon>
    </lineage>
</organism>
<keyword evidence="5" id="KW-0862">Zinc</keyword>
<name>A0A3Q7I4Z1_SOLLC</name>
<feature type="domain" description="BED-type" evidence="9">
    <location>
        <begin position="211"/>
        <end position="269"/>
    </location>
</feature>
<evidence type="ECO:0000256" key="3">
    <source>
        <dbReference type="ARBA" id="ARBA00022723"/>
    </source>
</evidence>
<dbReference type="InterPro" id="IPR008906">
    <property type="entry name" value="HATC_C_dom"/>
</dbReference>
<dbReference type="GO" id="GO:0003677">
    <property type="term" value="F:DNA binding"/>
    <property type="evidence" value="ECO:0007669"/>
    <property type="project" value="UniProtKB-KW"/>
</dbReference>
<comment type="subcellular location">
    <subcellularLocation>
        <location evidence="1">Nucleus</location>
    </subcellularLocation>
</comment>
<sequence>MVFIPCVLDPRYKFITLGFALRKMFGEKGAALEIVVRTYMESLFNEYTKPVDFDKNGQFSSTEVDTSDSRSGGEFRNFFEELQKYTSEKGGASSKLELVKYLDEEIEVGKSDFDVLLWWKVNSPRFPILFEMARDVLSIPVSNVASECAFSTGGHILDSFRSSLTPKLVQALVCLQDWLRSEPQPISIEEDLDFLEQLEEDFIMPQLHGSNARSPIWNHYEKLEEKEDGSWTVKCIHCGRVAYYHSHYNGTASLRNHVKRCLKTRNQNR</sequence>
<evidence type="ECO:0000256" key="2">
    <source>
        <dbReference type="ARBA" id="ARBA00011738"/>
    </source>
</evidence>
<dbReference type="EnsemblPlants" id="Solyc09g064555.1.1">
    <property type="protein sequence ID" value="Solyc09g064555.1.1"/>
    <property type="gene ID" value="Solyc09g064555.1"/>
</dbReference>
<reference evidence="10" key="1">
    <citation type="journal article" date="2012" name="Nature">
        <title>The tomato genome sequence provides insights into fleshy fruit evolution.</title>
        <authorList>
            <consortium name="Tomato Genome Consortium"/>
        </authorList>
    </citation>
    <scope>NUCLEOTIDE SEQUENCE [LARGE SCALE GENOMIC DNA]</scope>
    <source>
        <strain evidence="10">cv. Heinz 1706</strain>
    </source>
</reference>
<dbReference type="InterPro" id="IPR003656">
    <property type="entry name" value="Znf_BED"/>
</dbReference>
<evidence type="ECO:0000313" key="11">
    <source>
        <dbReference type="Proteomes" id="UP000004994"/>
    </source>
</evidence>
<evidence type="ECO:0000256" key="5">
    <source>
        <dbReference type="ARBA" id="ARBA00022833"/>
    </source>
</evidence>
<dbReference type="Gramene" id="Solyc09g064555.1.1">
    <property type="protein sequence ID" value="Solyc09g064555.1.1"/>
    <property type="gene ID" value="Solyc09g064555.1"/>
</dbReference>
<evidence type="ECO:0000256" key="4">
    <source>
        <dbReference type="ARBA" id="ARBA00022771"/>
    </source>
</evidence>
<evidence type="ECO:0000256" key="7">
    <source>
        <dbReference type="ARBA" id="ARBA00023242"/>
    </source>
</evidence>
<dbReference type="InterPro" id="IPR012337">
    <property type="entry name" value="RNaseH-like_sf"/>
</dbReference>
<keyword evidence="6" id="KW-0238">DNA-binding</keyword>
<reference evidence="10" key="2">
    <citation type="submission" date="2019-01" db="UniProtKB">
        <authorList>
            <consortium name="EnsemblPlants"/>
        </authorList>
    </citation>
    <scope>IDENTIFICATION</scope>
    <source>
        <strain evidence="10">cv. Heinz 1706</strain>
    </source>
</reference>
<dbReference type="GO" id="GO:0046983">
    <property type="term" value="F:protein dimerization activity"/>
    <property type="evidence" value="ECO:0007669"/>
    <property type="project" value="InterPro"/>
</dbReference>
<dbReference type="OMA" id="PRYKFIT"/>
<dbReference type="InterPro" id="IPR025525">
    <property type="entry name" value="hAT-like_transposase_RNase-H"/>
</dbReference>
<evidence type="ECO:0000256" key="1">
    <source>
        <dbReference type="ARBA" id="ARBA00004123"/>
    </source>
</evidence>
<keyword evidence="3" id="KW-0479">Metal-binding</keyword>
<dbReference type="Proteomes" id="UP000004994">
    <property type="component" value="Chromosome 9"/>
</dbReference>
<dbReference type="SMART" id="SM00614">
    <property type="entry name" value="ZnF_BED"/>
    <property type="match status" value="1"/>
</dbReference>
<comment type="subunit">
    <text evidence="2">Homodimer.</text>
</comment>
<keyword evidence="11" id="KW-1185">Reference proteome</keyword>
<dbReference type="PANTHER" id="PTHR23272:SF180">
    <property type="entry name" value="TF-B3 DOMAIN-CONTAINING PROTEIN"/>
    <property type="match status" value="1"/>
</dbReference>